<comment type="catalytic activity">
    <reaction evidence="11">
        <text>tRNA(Lys) + L-lysine + ATP = L-lysyl-tRNA(Lys) + AMP + diphosphate</text>
        <dbReference type="Rhea" id="RHEA:20792"/>
        <dbReference type="Rhea" id="RHEA-COMP:9696"/>
        <dbReference type="Rhea" id="RHEA-COMP:9697"/>
        <dbReference type="ChEBI" id="CHEBI:30616"/>
        <dbReference type="ChEBI" id="CHEBI:32551"/>
        <dbReference type="ChEBI" id="CHEBI:33019"/>
        <dbReference type="ChEBI" id="CHEBI:78442"/>
        <dbReference type="ChEBI" id="CHEBI:78529"/>
        <dbReference type="ChEBI" id="CHEBI:456215"/>
        <dbReference type="EC" id="6.1.1.6"/>
    </reaction>
</comment>
<sequence length="596" mass="68310">MASNEDAAPKLYEDPETGEMISKSELKKRQKHREQQKKKAEKAANAPLPTHSKAKAKEPSEDDLNPNQYFEIRSRAINALRETKNPNPYPHKFHVNTRVGDFLEKYDHLKKNEVLEDVEIRVAVRIMSIRSAGNALIFYNCKSEGQTIQIFCEATRFSSESGSAAAFAEHHSVFRRGDWIGVVGVPGRTNPKNRDTGELSVFAKDVVLLAPCLHQLPHGLKDKEIRYRQRYLDLILNNTARQTLQTRSKIISYLRHYFDNKGFMEVETPMMNKIHGGATARPFKTYHNDLNMEMFMRVAPELYLKMLIVGGFEKVYEIGRQFRNEDIDLTHNPEFTSMEFYWAFADYYDLMDLTEDLITGLVQHVTGGLKTTLHREDTGTKYEINWERPWRRVPMIPTLEELTGEKFPPPDQFHTDETGKFLEKVLDKMGLECSEPRTNSRMIDKLVGELIEPTCVNPTFITGHPQVMSPLAKPDRNTPGLCERFEMFAATKELANAYTELNDPVIQRKLFLQQMEDKKKGDDEAQPIDETFLHAMEFGLPPTGGWGLGIDRLVMFLTDKYNIKEVLAFPLMKPIVETKTEVAPDGKKVEVVSVTS</sequence>
<dbReference type="InterPro" id="IPR002313">
    <property type="entry name" value="Lys-tRNA-ligase_II"/>
</dbReference>
<dbReference type="GO" id="GO:0000049">
    <property type="term" value="F:tRNA binding"/>
    <property type="evidence" value="ECO:0007669"/>
    <property type="project" value="TreeGrafter"/>
</dbReference>
<dbReference type="NCBIfam" id="NF001756">
    <property type="entry name" value="PRK00484.1"/>
    <property type="match status" value="1"/>
</dbReference>
<accession>A0A6A6JNS2</accession>
<dbReference type="HAMAP" id="MF_00252">
    <property type="entry name" value="Lys_tRNA_synth_class2"/>
    <property type="match status" value="1"/>
</dbReference>
<dbReference type="InterPro" id="IPR012340">
    <property type="entry name" value="NA-bd_OB-fold"/>
</dbReference>
<dbReference type="PRINTS" id="PR00982">
    <property type="entry name" value="TRNASYNTHLYS"/>
</dbReference>
<dbReference type="PIRSF" id="PIRSF039101">
    <property type="entry name" value="LysRS2"/>
    <property type="match status" value="1"/>
</dbReference>
<dbReference type="GO" id="GO:0004824">
    <property type="term" value="F:lysine-tRNA ligase activity"/>
    <property type="evidence" value="ECO:0007669"/>
    <property type="project" value="UniProtKB-EC"/>
</dbReference>
<dbReference type="Gene3D" id="3.30.930.10">
    <property type="entry name" value="Bira Bifunctional Protein, Domain 2"/>
    <property type="match status" value="1"/>
</dbReference>
<dbReference type="PANTHER" id="PTHR42918:SF9">
    <property type="entry name" value="LYSINE--TRNA LIGASE"/>
    <property type="match status" value="1"/>
</dbReference>
<name>A0A6A6JNS2_WESOR</name>
<keyword evidence="4" id="KW-0963">Cytoplasm</keyword>
<dbReference type="EC" id="6.1.1.6" evidence="3"/>
<keyword evidence="5" id="KW-0436">Ligase</keyword>
<dbReference type="PROSITE" id="PS50862">
    <property type="entry name" value="AA_TRNA_LIGASE_II"/>
    <property type="match status" value="1"/>
</dbReference>
<dbReference type="PANTHER" id="PTHR42918">
    <property type="entry name" value="LYSYL-TRNA SYNTHETASE"/>
    <property type="match status" value="1"/>
</dbReference>
<dbReference type="RefSeq" id="XP_033655332.1">
    <property type="nucleotide sequence ID" value="XM_033798039.1"/>
</dbReference>
<dbReference type="GO" id="GO:0006430">
    <property type="term" value="P:lysyl-tRNA aminoacylation"/>
    <property type="evidence" value="ECO:0007669"/>
    <property type="project" value="InterPro"/>
</dbReference>
<gene>
    <name evidence="15" type="ORF">EI97DRAFT_431870</name>
</gene>
<dbReference type="InterPro" id="IPR045864">
    <property type="entry name" value="aa-tRNA-synth_II/BPL/LPL"/>
</dbReference>
<dbReference type="GO" id="GO:0005829">
    <property type="term" value="C:cytosol"/>
    <property type="evidence" value="ECO:0007669"/>
    <property type="project" value="TreeGrafter"/>
</dbReference>
<evidence type="ECO:0000256" key="2">
    <source>
        <dbReference type="ARBA" id="ARBA00008226"/>
    </source>
</evidence>
<evidence type="ECO:0000256" key="8">
    <source>
        <dbReference type="ARBA" id="ARBA00022917"/>
    </source>
</evidence>
<dbReference type="Pfam" id="PF00152">
    <property type="entry name" value="tRNA-synt_2"/>
    <property type="match status" value="1"/>
</dbReference>
<evidence type="ECO:0000313" key="16">
    <source>
        <dbReference type="Proteomes" id="UP000800097"/>
    </source>
</evidence>
<evidence type="ECO:0000256" key="4">
    <source>
        <dbReference type="ARBA" id="ARBA00022490"/>
    </source>
</evidence>
<dbReference type="InterPro" id="IPR034762">
    <property type="entry name" value="Lys-tRNA-ligase_II_bac/euk"/>
</dbReference>
<keyword evidence="7" id="KW-0067">ATP-binding</keyword>
<keyword evidence="8" id="KW-0648">Protein biosynthesis</keyword>
<evidence type="ECO:0000256" key="7">
    <source>
        <dbReference type="ARBA" id="ARBA00022840"/>
    </source>
</evidence>
<dbReference type="CDD" id="cd04322">
    <property type="entry name" value="LysRS_N"/>
    <property type="match status" value="1"/>
</dbReference>
<dbReference type="FunFam" id="3.30.930.10:FF:000238">
    <property type="entry name" value="Lysine--tRNA ligase"/>
    <property type="match status" value="1"/>
</dbReference>
<evidence type="ECO:0000256" key="6">
    <source>
        <dbReference type="ARBA" id="ARBA00022741"/>
    </source>
</evidence>
<keyword evidence="9 15" id="KW-0030">Aminoacyl-tRNA synthetase</keyword>
<keyword evidence="16" id="KW-1185">Reference proteome</keyword>
<evidence type="ECO:0000256" key="11">
    <source>
        <dbReference type="ARBA" id="ARBA00048573"/>
    </source>
</evidence>
<dbReference type="EMBL" id="ML986489">
    <property type="protein sequence ID" value="KAF2277793.1"/>
    <property type="molecule type" value="Genomic_DNA"/>
</dbReference>
<dbReference type="InterPro" id="IPR004364">
    <property type="entry name" value="Aa-tRNA-synt_II"/>
</dbReference>
<dbReference type="SUPFAM" id="SSF50249">
    <property type="entry name" value="Nucleic acid-binding proteins"/>
    <property type="match status" value="1"/>
</dbReference>
<dbReference type="CDD" id="cd00775">
    <property type="entry name" value="LysRS_core"/>
    <property type="match status" value="1"/>
</dbReference>
<dbReference type="GO" id="GO:0005524">
    <property type="term" value="F:ATP binding"/>
    <property type="evidence" value="ECO:0007669"/>
    <property type="project" value="UniProtKB-KW"/>
</dbReference>
<evidence type="ECO:0000259" key="14">
    <source>
        <dbReference type="PROSITE" id="PS50862"/>
    </source>
</evidence>
<feature type="region of interest" description="Disordered" evidence="13">
    <location>
        <begin position="1"/>
        <end position="67"/>
    </location>
</feature>
<proteinExistence type="inferred from homology"/>
<evidence type="ECO:0000256" key="9">
    <source>
        <dbReference type="ARBA" id="ARBA00023146"/>
    </source>
</evidence>
<dbReference type="OrthoDB" id="21243at2759"/>
<keyword evidence="6" id="KW-0547">Nucleotide-binding</keyword>
<dbReference type="InterPro" id="IPR044136">
    <property type="entry name" value="Lys-tRNA-ligase_II_N"/>
</dbReference>
<comment type="subcellular location">
    <subcellularLocation>
        <location evidence="1">Cytoplasm</location>
    </subcellularLocation>
</comment>
<dbReference type="AlphaFoldDB" id="A0A6A6JNS2"/>
<protein>
    <recommendedName>
        <fullName evidence="12">Probable lysine--tRNA ligase, cytoplasmic</fullName>
        <ecNumber evidence="3">6.1.1.6</ecNumber>
    </recommendedName>
    <alternativeName>
        <fullName evidence="10">Lysyl-tRNA synthetase</fullName>
    </alternativeName>
</protein>
<dbReference type="SUPFAM" id="SSF55681">
    <property type="entry name" value="Class II aaRS and biotin synthetases"/>
    <property type="match status" value="1"/>
</dbReference>
<dbReference type="InterPro" id="IPR006195">
    <property type="entry name" value="aa-tRNA-synth_II"/>
</dbReference>
<evidence type="ECO:0000256" key="12">
    <source>
        <dbReference type="ARBA" id="ARBA00067316"/>
    </source>
</evidence>
<dbReference type="InterPro" id="IPR018149">
    <property type="entry name" value="Lys-tRNA-synth_II_C"/>
</dbReference>
<reference evidence="15" key="1">
    <citation type="journal article" date="2020" name="Stud. Mycol.">
        <title>101 Dothideomycetes genomes: a test case for predicting lifestyles and emergence of pathogens.</title>
        <authorList>
            <person name="Haridas S."/>
            <person name="Albert R."/>
            <person name="Binder M."/>
            <person name="Bloem J."/>
            <person name="Labutti K."/>
            <person name="Salamov A."/>
            <person name="Andreopoulos B."/>
            <person name="Baker S."/>
            <person name="Barry K."/>
            <person name="Bills G."/>
            <person name="Bluhm B."/>
            <person name="Cannon C."/>
            <person name="Castanera R."/>
            <person name="Culley D."/>
            <person name="Daum C."/>
            <person name="Ezra D."/>
            <person name="Gonzalez J."/>
            <person name="Henrissat B."/>
            <person name="Kuo A."/>
            <person name="Liang C."/>
            <person name="Lipzen A."/>
            <person name="Lutzoni F."/>
            <person name="Magnuson J."/>
            <person name="Mondo S."/>
            <person name="Nolan M."/>
            <person name="Ohm R."/>
            <person name="Pangilinan J."/>
            <person name="Park H.-J."/>
            <person name="Ramirez L."/>
            <person name="Alfaro M."/>
            <person name="Sun H."/>
            <person name="Tritt A."/>
            <person name="Yoshinaga Y."/>
            <person name="Zwiers L.-H."/>
            <person name="Turgeon B."/>
            <person name="Goodwin S."/>
            <person name="Spatafora J."/>
            <person name="Crous P."/>
            <person name="Grigoriev I."/>
        </authorList>
    </citation>
    <scope>NUCLEOTIDE SEQUENCE</scope>
    <source>
        <strain evidence="15">CBS 379.55</strain>
    </source>
</reference>
<evidence type="ECO:0000313" key="15">
    <source>
        <dbReference type="EMBL" id="KAF2277793.1"/>
    </source>
</evidence>
<evidence type="ECO:0000256" key="5">
    <source>
        <dbReference type="ARBA" id="ARBA00022598"/>
    </source>
</evidence>
<dbReference type="Proteomes" id="UP000800097">
    <property type="component" value="Unassembled WGS sequence"/>
</dbReference>
<evidence type="ECO:0000256" key="1">
    <source>
        <dbReference type="ARBA" id="ARBA00004496"/>
    </source>
</evidence>
<dbReference type="FunFam" id="2.40.50.140:FF:000050">
    <property type="entry name" value="Lysine--tRNA ligase"/>
    <property type="match status" value="1"/>
</dbReference>
<feature type="domain" description="Aminoacyl-transfer RNA synthetases class-II family profile" evidence="14">
    <location>
        <begin position="247"/>
        <end position="574"/>
    </location>
</feature>
<evidence type="ECO:0000256" key="10">
    <source>
        <dbReference type="ARBA" id="ARBA00030563"/>
    </source>
</evidence>
<evidence type="ECO:0000256" key="3">
    <source>
        <dbReference type="ARBA" id="ARBA00013166"/>
    </source>
</evidence>
<comment type="similarity">
    <text evidence="2">Belongs to the class-II aminoacyl-tRNA synthetase family.</text>
</comment>
<organism evidence="15 16">
    <name type="scientific">Westerdykella ornata</name>
    <dbReference type="NCBI Taxonomy" id="318751"/>
    <lineage>
        <taxon>Eukaryota</taxon>
        <taxon>Fungi</taxon>
        <taxon>Dikarya</taxon>
        <taxon>Ascomycota</taxon>
        <taxon>Pezizomycotina</taxon>
        <taxon>Dothideomycetes</taxon>
        <taxon>Pleosporomycetidae</taxon>
        <taxon>Pleosporales</taxon>
        <taxon>Sporormiaceae</taxon>
        <taxon>Westerdykella</taxon>
    </lineage>
</organism>
<dbReference type="NCBIfam" id="TIGR00499">
    <property type="entry name" value="lysS_bact"/>
    <property type="match status" value="1"/>
</dbReference>
<dbReference type="Gene3D" id="2.40.50.140">
    <property type="entry name" value="Nucleic acid-binding proteins"/>
    <property type="match status" value="1"/>
</dbReference>
<evidence type="ECO:0000256" key="13">
    <source>
        <dbReference type="SAM" id="MobiDB-lite"/>
    </source>
</evidence>
<dbReference type="GeneID" id="54551214"/>